<feature type="domain" description="DNA2/NAM7 helicase-like C-terminal" evidence="3">
    <location>
        <begin position="695"/>
        <end position="873"/>
    </location>
</feature>
<name>A0ABU7MM98_9BACT</name>
<dbReference type="InterPro" id="IPR047187">
    <property type="entry name" value="SF1_C_Upf1"/>
</dbReference>
<feature type="domain" description="DNA2/NAM7 helicase helicase" evidence="2">
    <location>
        <begin position="317"/>
        <end position="380"/>
    </location>
</feature>
<dbReference type="Pfam" id="PF13087">
    <property type="entry name" value="AAA_12"/>
    <property type="match status" value="1"/>
</dbReference>
<gene>
    <name evidence="4" type="ORF">V2E24_03425</name>
</gene>
<dbReference type="Proteomes" id="UP001344817">
    <property type="component" value="Unassembled WGS sequence"/>
</dbReference>
<keyword evidence="5" id="KW-1185">Reference proteome</keyword>
<evidence type="ECO:0000313" key="5">
    <source>
        <dbReference type="Proteomes" id="UP001344817"/>
    </source>
</evidence>
<dbReference type="EMBL" id="JAZDWZ010000013">
    <property type="protein sequence ID" value="MEE3928612.1"/>
    <property type="molecule type" value="Genomic_DNA"/>
</dbReference>
<dbReference type="InterPro" id="IPR041677">
    <property type="entry name" value="DNA2/NAM7_AAA_11"/>
</dbReference>
<protein>
    <submittedName>
        <fullName evidence="4">DEAD/DEAH box helicase</fullName>
        <ecNumber evidence="4">3.6.4.-</ecNumber>
    </submittedName>
</protein>
<dbReference type="InterPro" id="IPR041679">
    <property type="entry name" value="DNA2/NAM7-like_C"/>
</dbReference>
<keyword evidence="4" id="KW-0347">Helicase</keyword>
<dbReference type="SUPFAM" id="SSF52540">
    <property type="entry name" value="P-loop containing nucleoside triphosphate hydrolases"/>
    <property type="match status" value="1"/>
</dbReference>
<dbReference type="GO" id="GO:0004386">
    <property type="term" value="F:helicase activity"/>
    <property type="evidence" value="ECO:0007669"/>
    <property type="project" value="UniProtKB-KW"/>
</dbReference>
<dbReference type="CDD" id="cd18808">
    <property type="entry name" value="SF1_C_Upf1"/>
    <property type="match status" value="1"/>
</dbReference>
<keyword evidence="4" id="KW-0067">ATP-binding</keyword>
<organism evidence="4 5">
    <name type="scientific">Mycoplasmopsis ciconiae</name>
    <dbReference type="NCBI Taxonomy" id="561067"/>
    <lineage>
        <taxon>Bacteria</taxon>
        <taxon>Bacillati</taxon>
        <taxon>Mycoplasmatota</taxon>
        <taxon>Mycoplasmoidales</taxon>
        <taxon>Metamycoplasmataceae</taxon>
        <taxon>Mycoplasmopsis</taxon>
    </lineage>
</organism>
<reference evidence="4" key="1">
    <citation type="submission" date="2024-01" db="EMBL/GenBank/DDBJ databases">
        <title>Genome sequence of Mycoplasma ciconiae type strain DSM 25251.</title>
        <authorList>
            <person name="Spergser J."/>
        </authorList>
    </citation>
    <scope>NUCLEOTIDE SEQUENCE [LARGE SCALE GENOMIC DNA]</scope>
    <source>
        <strain evidence="4">DSM 25251</strain>
    </source>
</reference>
<dbReference type="EC" id="3.6.4.-" evidence="4"/>
<dbReference type="PANTHER" id="PTHR10887">
    <property type="entry name" value="DNA2/NAM7 HELICASE FAMILY"/>
    <property type="match status" value="1"/>
</dbReference>
<dbReference type="RefSeq" id="WP_330501025.1">
    <property type="nucleotide sequence ID" value="NZ_JAZDWZ010000013.1"/>
</dbReference>
<dbReference type="Pfam" id="PF13086">
    <property type="entry name" value="AAA_11"/>
    <property type="match status" value="1"/>
</dbReference>
<evidence type="ECO:0000313" key="4">
    <source>
        <dbReference type="EMBL" id="MEE3928612.1"/>
    </source>
</evidence>
<dbReference type="InterPro" id="IPR027417">
    <property type="entry name" value="P-loop_NTPase"/>
</dbReference>
<evidence type="ECO:0000259" key="2">
    <source>
        <dbReference type="Pfam" id="PF13086"/>
    </source>
</evidence>
<proteinExistence type="predicted"/>
<comment type="caution">
    <text evidence="4">The sequence shown here is derived from an EMBL/GenBank/DDBJ whole genome shotgun (WGS) entry which is preliminary data.</text>
</comment>
<dbReference type="PANTHER" id="PTHR10887:SF495">
    <property type="entry name" value="HELICASE SENATAXIN ISOFORM X1-RELATED"/>
    <property type="match status" value="1"/>
</dbReference>
<feature type="region of interest" description="Disordered" evidence="1">
    <location>
        <begin position="1080"/>
        <end position="1104"/>
    </location>
</feature>
<evidence type="ECO:0000259" key="3">
    <source>
        <dbReference type="Pfam" id="PF13087"/>
    </source>
</evidence>
<sequence length="1104" mass="128489">MISSKERYKVILDNLLEVTPNDPSVFTNVNNKFFFDIYKLFGGKVFQYIYQNSKFEIPVVELNLLSLIEQIQKANSPELVLQLLKNNEQEITDFVANQLQVNFEQTKLKVIEKIRVDFQKSNLKWKLLADRSSEINDEINIWPMHLAFLYVSIAIDEKVVYAPLFFKEVYLEFKNGRTYLKSDGNIKINEKILFILENAGFDIRVDFDYSELTMQQLFMRLQQVWSKTFSFPQSIYGPFKKLRSDDIKNRTMEFHSGMVLGLFLPSGGYSRNRMKEIIENDEIDNIFDIEFNKNIYKYKIKNTIFDPKVGLFKITPTNYSQDKAIVSSLSQNTIIWGPPGTGKSQTIVNLLANILVYGKTALVASQKKAALEVIRNRMGDLRMFGLFILTSKDMKRNSFYKPLKNYINYLEYFEESYTIKPLKILSDAERIWVEKVKEISQKPKYLEIVQGYFYLRNNMDKLTQDDIDFVLSLPRNVVYPHKELSENESAEKYILKANKMSVLPFSSKYFELKKLGKLIDARLSGFKGSLSELVVKFRNLEKEDLNWLRDFIDLLPDMESEEFTDISMIKNIVAERVINKILNFSPEKRKRYNEFAASIRIGNLEPYKFVKVYSDLIKEIFPIIIATPDTDLSGWEKEEFDYAIIDESSQIFIEKGLPILYLAKIKVLAGDDKQMKPTNWFGVRTTDESIFGNVESLLDYAISLGVYNILLDKNYRSNHASLMTFSSKYFYDSSLDVIDSALNDNSEAIEVIEVKGSWSENKNIAEAKMALDVVEANLKKYKKIILLAFNAKQLDYLVSQIYEKYPDLENAIRERQLMIRNIENIQGDEADLIVVTIGYDKSAKIISTYVGRNGGMNALNVAISRAKEKMIVIKTIKANDINNYHNSPDTAIFREWLRFLELTNEQRRDLLFSSVNKRKNAKPHSVKTSLSEEVKKAISEKIKPIMNVTLQEDYSVGTIHLDLLISVDNHPYKAFIFDDFSYANDLESYVLFKDYYRFLKSKHYDAKILNDITWLRKKNEILADFSLNKINEFINKGYSNNINIHNEELENSIMDETSLDELYENKDSSTLTKEWNAFLEDESSQQEKDDEQEPNTKNKKGRLF</sequence>
<accession>A0ABU7MM98</accession>
<dbReference type="InterPro" id="IPR045055">
    <property type="entry name" value="DNA2/NAM7-like"/>
</dbReference>
<dbReference type="GO" id="GO:0016787">
    <property type="term" value="F:hydrolase activity"/>
    <property type="evidence" value="ECO:0007669"/>
    <property type="project" value="UniProtKB-KW"/>
</dbReference>
<dbReference type="Gene3D" id="3.40.50.300">
    <property type="entry name" value="P-loop containing nucleotide triphosphate hydrolases"/>
    <property type="match status" value="2"/>
</dbReference>
<evidence type="ECO:0000256" key="1">
    <source>
        <dbReference type="SAM" id="MobiDB-lite"/>
    </source>
</evidence>
<keyword evidence="4" id="KW-0378">Hydrolase</keyword>
<keyword evidence="4" id="KW-0547">Nucleotide-binding</keyword>
<feature type="compositionally biased region" description="Acidic residues" evidence="1">
    <location>
        <begin position="1080"/>
        <end position="1093"/>
    </location>
</feature>